<evidence type="ECO:0000256" key="3">
    <source>
        <dbReference type="ARBA" id="ARBA00022519"/>
    </source>
</evidence>
<dbReference type="InterPro" id="IPR004681">
    <property type="entry name" value="TRAP_DctM"/>
</dbReference>
<keyword evidence="2" id="KW-1003">Cell membrane</keyword>
<dbReference type="RefSeq" id="WP_137998138.1">
    <property type="nucleotide sequence ID" value="NZ_SJDU01000108.1"/>
</dbReference>
<comment type="caution">
    <text evidence="9">The sequence shown here is derived from an EMBL/GenBank/DDBJ whole genome shotgun (WGS) entry which is preliminary data.</text>
</comment>
<evidence type="ECO:0000256" key="1">
    <source>
        <dbReference type="ARBA" id="ARBA00004429"/>
    </source>
</evidence>
<keyword evidence="3" id="KW-0997">Cell inner membrane</keyword>
<evidence type="ECO:0000313" key="10">
    <source>
        <dbReference type="Proteomes" id="UP000310168"/>
    </source>
</evidence>
<feature type="domain" description="TRAP C4-dicarboxylate transport system permease DctM subunit" evidence="8">
    <location>
        <begin position="8"/>
        <end position="417"/>
    </location>
</feature>
<keyword evidence="6 7" id="KW-0472">Membrane</keyword>
<evidence type="ECO:0000313" key="9">
    <source>
        <dbReference type="EMBL" id="TKZ35396.1"/>
    </source>
</evidence>
<protein>
    <submittedName>
        <fullName evidence="9">TRAP transporter large permease</fullName>
    </submittedName>
</protein>
<accession>A0ABY2TT82</accession>
<gene>
    <name evidence="9" type="ORF">EZH24_05500</name>
</gene>
<keyword evidence="10" id="KW-1185">Reference proteome</keyword>
<keyword evidence="5 7" id="KW-1133">Transmembrane helix</keyword>
<feature type="transmembrane region" description="Helical" evidence="7">
    <location>
        <begin position="241"/>
        <end position="257"/>
    </location>
</feature>
<reference evidence="9 10" key="1">
    <citation type="journal article" date="2019" name="Anaerobe">
        <title>Brachyspira catarrhinii sp. nov., an anaerobic intestinal spirochaete isolated from vervet monkeys may have been misidentified as Brachyspira aalborgi in previous studies.</title>
        <authorList>
            <person name="Phillips N.D."/>
            <person name="La T."/>
            <person name="Hampson D.J."/>
        </authorList>
    </citation>
    <scope>NUCLEOTIDE SEQUENCE [LARGE SCALE GENOMIC DNA]</scope>
    <source>
        <strain evidence="9 10">Z12</strain>
    </source>
</reference>
<feature type="transmembrane region" description="Helical" evidence="7">
    <location>
        <begin position="171"/>
        <end position="191"/>
    </location>
</feature>
<feature type="transmembrane region" description="Helical" evidence="7">
    <location>
        <begin position="6"/>
        <end position="36"/>
    </location>
</feature>
<feature type="transmembrane region" description="Helical" evidence="7">
    <location>
        <begin position="397"/>
        <end position="422"/>
    </location>
</feature>
<dbReference type="PANTHER" id="PTHR33362:SF3">
    <property type="entry name" value="SIALIC ACID TRAP TRANSPORTER PERMEASE PROTEIN SIAT"/>
    <property type="match status" value="1"/>
</dbReference>
<evidence type="ECO:0000256" key="4">
    <source>
        <dbReference type="ARBA" id="ARBA00022692"/>
    </source>
</evidence>
<feature type="transmembrane region" description="Helical" evidence="7">
    <location>
        <begin position="94"/>
        <end position="123"/>
    </location>
</feature>
<feature type="transmembrane region" description="Helical" evidence="7">
    <location>
        <begin position="314"/>
        <end position="341"/>
    </location>
</feature>
<sequence length="423" mass="45234">MDTTIVLFGTLIIFIILNIPISVSLGLSSAITLLFVGMPITSIPSILQATVQKFSLLTIPLFVLAGVIMEKGGISKRLINMANSIIGPIHGGLGYVAVIAAMFFAAISGSGTATVAAIGSILIPSMVKQGYDAGYTSALSAISGSLGTVIPPSITFLIYGMITGESISNLFLSGIMPGIVFGLCLCISVFIKSKKENWKSDSQRSSLKSIFISIKESFWGLMSPVIVLGGIYSGIFTPTEAASVAVIYSFIISVFIYKELNLEKLVETLFDTAKTTGIILLIIMNAGIFSWVLTQQSIASSLTEMALSITHNKYVMLIIINIIFLIAGCVMDNTSAMYILVPIIMPVAKALDINMIHLGTIIVLNLSIGQVTPPVGPNLYVAANIGKVKFENIVKNMVPLIIMSLIALLIITYLPWFSLVFIK</sequence>
<dbReference type="InterPro" id="IPR010656">
    <property type="entry name" value="DctM"/>
</dbReference>
<evidence type="ECO:0000256" key="5">
    <source>
        <dbReference type="ARBA" id="ARBA00022989"/>
    </source>
</evidence>
<proteinExistence type="predicted"/>
<evidence type="ECO:0000259" key="8">
    <source>
        <dbReference type="Pfam" id="PF06808"/>
    </source>
</evidence>
<organism evidence="9 10">
    <name type="scientific">Brachyspira catarrhinii</name>
    <dbReference type="NCBI Taxonomy" id="2528966"/>
    <lineage>
        <taxon>Bacteria</taxon>
        <taxon>Pseudomonadati</taxon>
        <taxon>Spirochaetota</taxon>
        <taxon>Spirochaetia</taxon>
        <taxon>Brachyspirales</taxon>
        <taxon>Brachyspiraceae</taxon>
        <taxon>Brachyspira</taxon>
    </lineage>
</organism>
<feature type="transmembrane region" description="Helical" evidence="7">
    <location>
        <begin position="277"/>
        <end position="294"/>
    </location>
</feature>
<dbReference type="EMBL" id="SJDU01000108">
    <property type="protein sequence ID" value="TKZ35396.1"/>
    <property type="molecule type" value="Genomic_DNA"/>
</dbReference>
<evidence type="ECO:0000256" key="2">
    <source>
        <dbReference type="ARBA" id="ARBA00022475"/>
    </source>
</evidence>
<evidence type="ECO:0000256" key="7">
    <source>
        <dbReference type="SAM" id="Phobius"/>
    </source>
</evidence>
<keyword evidence="4 7" id="KW-0812">Transmembrane</keyword>
<dbReference type="NCBIfam" id="TIGR00786">
    <property type="entry name" value="dctM"/>
    <property type="match status" value="1"/>
</dbReference>
<dbReference type="Proteomes" id="UP000310168">
    <property type="component" value="Unassembled WGS sequence"/>
</dbReference>
<comment type="subcellular location">
    <subcellularLocation>
        <location evidence="1">Cell inner membrane</location>
        <topology evidence="1">Multi-pass membrane protein</topology>
    </subcellularLocation>
</comment>
<evidence type="ECO:0000256" key="6">
    <source>
        <dbReference type="ARBA" id="ARBA00023136"/>
    </source>
</evidence>
<dbReference type="PIRSF" id="PIRSF006066">
    <property type="entry name" value="HI0050"/>
    <property type="match status" value="1"/>
</dbReference>
<dbReference type="PANTHER" id="PTHR33362">
    <property type="entry name" value="SIALIC ACID TRAP TRANSPORTER PERMEASE PROTEIN SIAT-RELATED"/>
    <property type="match status" value="1"/>
</dbReference>
<feature type="transmembrane region" description="Helical" evidence="7">
    <location>
        <begin position="56"/>
        <end position="74"/>
    </location>
</feature>
<name>A0ABY2TT82_9SPIR</name>
<feature type="transmembrane region" description="Helical" evidence="7">
    <location>
        <begin position="135"/>
        <end position="159"/>
    </location>
</feature>
<dbReference type="Pfam" id="PF06808">
    <property type="entry name" value="DctM"/>
    <property type="match status" value="1"/>
</dbReference>